<proteinExistence type="predicted"/>
<feature type="domain" description="FMN-binding" evidence="1">
    <location>
        <begin position="34"/>
        <end position="125"/>
    </location>
</feature>
<dbReference type="AlphaFoldDB" id="E3H8K6"/>
<reference evidence="2 3" key="1">
    <citation type="journal article" date="2010" name="Stand. Genomic Sci.">
        <title>Complete genome sequence of Ilyobacter polytropus type strain (CuHbu1).</title>
        <authorList>
            <person name="Sikorski J."/>
            <person name="Chertkov O."/>
            <person name="Lapidus A."/>
            <person name="Nolan M."/>
            <person name="Lucas S."/>
            <person name="Del Rio T.G."/>
            <person name="Tice H."/>
            <person name="Cheng J.F."/>
            <person name="Tapia R."/>
            <person name="Han C."/>
            <person name="Goodwin L."/>
            <person name="Pitluck S."/>
            <person name="Liolios K."/>
            <person name="Ivanova N."/>
            <person name="Mavromatis K."/>
            <person name="Mikhailova N."/>
            <person name="Pati A."/>
            <person name="Chen A."/>
            <person name="Palaniappan K."/>
            <person name="Land M."/>
            <person name="Hauser L."/>
            <person name="Chang Y.J."/>
            <person name="Jeffries C.D."/>
            <person name="Brambilla E."/>
            <person name="Yasawong M."/>
            <person name="Rohde M."/>
            <person name="Pukall R."/>
            <person name="Spring S."/>
            <person name="Goker M."/>
            <person name="Woyke T."/>
            <person name="Bristow J."/>
            <person name="Eisen J.A."/>
            <person name="Markowitz V."/>
            <person name="Hugenholtz P."/>
            <person name="Kyrpides N.C."/>
            <person name="Klenk H.P."/>
        </authorList>
    </citation>
    <scope>NUCLEOTIDE SEQUENCE [LARGE SCALE GENOMIC DNA]</scope>
    <source>
        <strain evidence="3">ATCC 51220 / DSM 2926 / LMG 16218 / CuHBu1</strain>
    </source>
</reference>
<accession>E3H8K6</accession>
<name>E3H8K6_ILYPC</name>
<dbReference type="HOGENOM" id="CLU_119924_1_0_0"/>
<dbReference type="SMART" id="SM00900">
    <property type="entry name" value="FMN_bind"/>
    <property type="match status" value="1"/>
</dbReference>
<dbReference type="InterPro" id="IPR007329">
    <property type="entry name" value="FMN-bd"/>
</dbReference>
<organism evidence="2 3">
    <name type="scientific">Ilyobacter polytropus (strain ATCC 51220 / DSM 2926 / LMG 16218 / CuHBu1)</name>
    <dbReference type="NCBI Taxonomy" id="572544"/>
    <lineage>
        <taxon>Bacteria</taxon>
        <taxon>Fusobacteriati</taxon>
        <taxon>Fusobacteriota</taxon>
        <taxon>Fusobacteriia</taxon>
        <taxon>Fusobacteriales</taxon>
        <taxon>Fusobacteriaceae</taxon>
        <taxon>Ilyobacter</taxon>
    </lineage>
</organism>
<evidence type="ECO:0000313" key="2">
    <source>
        <dbReference type="EMBL" id="ADO82988.1"/>
    </source>
</evidence>
<evidence type="ECO:0000259" key="1">
    <source>
        <dbReference type="SMART" id="SM00900"/>
    </source>
</evidence>
<evidence type="ECO:0000313" key="3">
    <source>
        <dbReference type="Proteomes" id="UP000006875"/>
    </source>
</evidence>
<dbReference type="EMBL" id="CP002281">
    <property type="protein sequence ID" value="ADO82988.1"/>
    <property type="molecule type" value="Genomic_DNA"/>
</dbReference>
<dbReference type="Pfam" id="PF04205">
    <property type="entry name" value="FMN_bind"/>
    <property type="match status" value="1"/>
</dbReference>
<dbReference type="STRING" id="572544.Ilyop_1207"/>
<dbReference type="eggNOG" id="COG4939">
    <property type="taxonomic scope" value="Bacteria"/>
</dbReference>
<protein>
    <submittedName>
        <fullName evidence="2">FMN-binding domain protein</fullName>
    </submittedName>
</protein>
<dbReference type="GO" id="GO:0016020">
    <property type="term" value="C:membrane"/>
    <property type="evidence" value="ECO:0007669"/>
    <property type="project" value="InterPro"/>
</dbReference>
<keyword evidence="3" id="KW-1185">Reference proteome</keyword>
<gene>
    <name evidence="2" type="ordered locus">Ilyop_1207</name>
</gene>
<sequence>MKKILIGIFVISSLAFGKLQDGKYYVEAEKAEWGWKPFTYMVVKNSEIIEVKHDRKNKKGEIATKDKKYNQSMAKKQGIGIKDAVSKLERDFMKSKDIEEIDSIAGATSTSKEFKAMMRYLVHKAEKGQSGQYKIPNKELK</sequence>
<dbReference type="Proteomes" id="UP000006875">
    <property type="component" value="Chromosome"/>
</dbReference>
<dbReference type="GO" id="GO:0010181">
    <property type="term" value="F:FMN binding"/>
    <property type="evidence" value="ECO:0007669"/>
    <property type="project" value="InterPro"/>
</dbReference>
<dbReference type="RefSeq" id="WP_013387655.1">
    <property type="nucleotide sequence ID" value="NC_014632.1"/>
</dbReference>
<dbReference type="KEGG" id="ipo:Ilyop_1207"/>
<dbReference type="Gene3D" id="3.90.1010.20">
    <property type="match status" value="1"/>
</dbReference>